<feature type="transmembrane region" description="Helical" evidence="8">
    <location>
        <begin position="367"/>
        <end position="394"/>
    </location>
</feature>
<feature type="region of interest" description="Disordered" evidence="7">
    <location>
        <begin position="210"/>
        <end position="250"/>
    </location>
</feature>
<dbReference type="PROSITE" id="PS50850">
    <property type="entry name" value="MFS"/>
    <property type="match status" value="1"/>
</dbReference>
<name>A0A9W9F549_9EURO</name>
<dbReference type="InterPro" id="IPR001958">
    <property type="entry name" value="Tet-R_TetA/multi-R_MdtG-like"/>
</dbReference>
<comment type="caution">
    <text evidence="10">The sequence shown here is derived from an EMBL/GenBank/DDBJ whole genome shotgun (WGS) entry which is preliminary data.</text>
</comment>
<feature type="transmembrane region" description="Helical" evidence="8">
    <location>
        <begin position="20"/>
        <end position="42"/>
    </location>
</feature>
<evidence type="ECO:0000259" key="9">
    <source>
        <dbReference type="PROSITE" id="PS50850"/>
    </source>
</evidence>
<accession>A0A9W9F549</accession>
<evidence type="ECO:0000256" key="8">
    <source>
        <dbReference type="SAM" id="Phobius"/>
    </source>
</evidence>
<evidence type="ECO:0000313" key="10">
    <source>
        <dbReference type="EMBL" id="KAJ5093786.1"/>
    </source>
</evidence>
<feature type="transmembrane region" description="Helical" evidence="8">
    <location>
        <begin position="265"/>
        <end position="284"/>
    </location>
</feature>
<dbReference type="PROSITE" id="PS51257">
    <property type="entry name" value="PROKAR_LIPOPROTEIN"/>
    <property type="match status" value="1"/>
</dbReference>
<organism evidence="10 11">
    <name type="scientific">Penicillium angulare</name>
    <dbReference type="NCBI Taxonomy" id="116970"/>
    <lineage>
        <taxon>Eukaryota</taxon>
        <taxon>Fungi</taxon>
        <taxon>Dikarya</taxon>
        <taxon>Ascomycota</taxon>
        <taxon>Pezizomycotina</taxon>
        <taxon>Eurotiomycetes</taxon>
        <taxon>Eurotiomycetidae</taxon>
        <taxon>Eurotiales</taxon>
        <taxon>Aspergillaceae</taxon>
        <taxon>Penicillium</taxon>
    </lineage>
</organism>
<keyword evidence="4 8" id="KW-0812">Transmembrane</keyword>
<dbReference type="Pfam" id="PF07690">
    <property type="entry name" value="MFS_1"/>
    <property type="match status" value="1"/>
</dbReference>
<dbReference type="PANTHER" id="PTHR23506">
    <property type="entry name" value="GH10249P"/>
    <property type="match status" value="1"/>
</dbReference>
<dbReference type="CDD" id="cd17325">
    <property type="entry name" value="MFS_MdtG_SLC18_like"/>
    <property type="match status" value="1"/>
</dbReference>
<keyword evidence="6 8" id="KW-0472">Membrane</keyword>
<evidence type="ECO:0000256" key="1">
    <source>
        <dbReference type="ARBA" id="ARBA00004141"/>
    </source>
</evidence>
<dbReference type="Proteomes" id="UP001149165">
    <property type="component" value="Unassembled WGS sequence"/>
</dbReference>
<dbReference type="GO" id="GO:0022857">
    <property type="term" value="F:transmembrane transporter activity"/>
    <property type="evidence" value="ECO:0007669"/>
    <property type="project" value="InterPro"/>
</dbReference>
<evidence type="ECO:0000256" key="7">
    <source>
        <dbReference type="SAM" id="MobiDB-lite"/>
    </source>
</evidence>
<evidence type="ECO:0000256" key="2">
    <source>
        <dbReference type="ARBA" id="ARBA00006829"/>
    </source>
</evidence>
<evidence type="ECO:0000256" key="3">
    <source>
        <dbReference type="ARBA" id="ARBA00022448"/>
    </source>
</evidence>
<dbReference type="InterPro" id="IPR020846">
    <property type="entry name" value="MFS_dom"/>
</dbReference>
<proteinExistence type="inferred from homology"/>
<reference evidence="10" key="1">
    <citation type="submission" date="2022-11" db="EMBL/GenBank/DDBJ databases">
        <authorList>
            <person name="Petersen C."/>
        </authorList>
    </citation>
    <scope>NUCLEOTIDE SEQUENCE</scope>
    <source>
        <strain evidence="10">IBT 30069</strain>
    </source>
</reference>
<protein>
    <submittedName>
        <fullName evidence="10">Major facilitator superfamily domain-containing protein</fullName>
    </submittedName>
</protein>
<dbReference type="EMBL" id="JAPQKH010000006">
    <property type="protein sequence ID" value="KAJ5093786.1"/>
    <property type="molecule type" value="Genomic_DNA"/>
</dbReference>
<keyword evidence="5 8" id="KW-1133">Transmembrane helix</keyword>
<dbReference type="AlphaFoldDB" id="A0A9W9F549"/>
<feature type="transmembrane region" description="Helical" evidence="8">
    <location>
        <begin position="153"/>
        <end position="173"/>
    </location>
</feature>
<sequence length="457" mass="49535">MRSPEKQPMGYKYRSSQTVIIGTACLALLTEVLLYGFVVPILPYMLEVRLHYPPSQTQHLTTSLLGIHGFATVVSAPILAHFLDKTSSRRSPLLLSLTVALVGTLLVAFTPAYWVLILGRVLQGIAGAAAWIICLAVLVEYAGQGNMGKMMGASMSIVVTGTVGGPVIAGALLELAGYWPAWCLPLGFLAFDIIAWLILIEKQDLHPADASAQNETSEYDETVPDRNDRESSPLLVPITQTDSKDGEAEQTPSASNFYFIMLPDIRVIVGISNSVTTSIIVAALNTTLPVHLRQIFGWGPLDVGTMFLLLRVPGIILGPISGWLRDHVGLRYPTTIGWMVMAPMLIVLGIPGNGISWASGEGQGKPIFIFCVVGMGLALPFIQGSGMLHVMTILEEYESKQRNIFGPRGGRSRVFAMNEVAFNLGLMLGPLFAGPLSEMIGFDRMSMILGQSREQFF</sequence>
<feature type="domain" description="Major facilitator superfamily (MFS) profile" evidence="9">
    <location>
        <begin position="20"/>
        <end position="457"/>
    </location>
</feature>
<dbReference type="SUPFAM" id="SSF103473">
    <property type="entry name" value="MFS general substrate transporter"/>
    <property type="match status" value="1"/>
</dbReference>
<dbReference type="OrthoDB" id="5086884at2759"/>
<feature type="transmembrane region" description="Helical" evidence="8">
    <location>
        <begin position="336"/>
        <end position="355"/>
    </location>
</feature>
<dbReference type="InterPro" id="IPR036259">
    <property type="entry name" value="MFS_trans_sf"/>
</dbReference>
<dbReference type="InterPro" id="IPR011701">
    <property type="entry name" value="MFS"/>
</dbReference>
<comment type="subcellular location">
    <subcellularLocation>
        <location evidence="1">Membrane</location>
        <topology evidence="1">Multi-pass membrane protein</topology>
    </subcellularLocation>
</comment>
<keyword evidence="11" id="KW-1185">Reference proteome</keyword>
<keyword evidence="3" id="KW-0813">Transport</keyword>
<feature type="transmembrane region" description="Helical" evidence="8">
    <location>
        <begin position="304"/>
        <end position="324"/>
    </location>
</feature>
<feature type="transmembrane region" description="Helical" evidence="8">
    <location>
        <begin position="415"/>
        <end position="433"/>
    </location>
</feature>
<evidence type="ECO:0000256" key="4">
    <source>
        <dbReference type="ARBA" id="ARBA00022692"/>
    </source>
</evidence>
<gene>
    <name evidence="10" type="ORF">N7456_009647</name>
</gene>
<feature type="transmembrane region" description="Helical" evidence="8">
    <location>
        <begin position="179"/>
        <end position="199"/>
    </location>
</feature>
<dbReference type="PRINTS" id="PR01035">
    <property type="entry name" value="TCRTETA"/>
</dbReference>
<feature type="transmembrane region" description="Helical" evidence="8">
    <location>
        <begin position="62"/>
        <end position="82"/>
    </location>
</feature>
<feature type="transmembrane region" description="Helical" evidence="8">
    <location>
        <begin position="94"/>
        <end position="115"/>
    </location>
</feature>
<evidence type="ECO:0000256" key="5">
    <source>
        <dbReference type="ARBA" id="ARBA00022989"/>
    </source>
</evidence>
<dbReference type="GO" id="GO:0016020">
    <property type="term" value="C:membrane"/>
    <property type="evidence" value="ECO:0007669"/>
    <property type="project" value="UniProtKB-SubCell"/>
</dbReference>
<reference evidence="10" key="2">
    <citation type="journal article" date="2023" name="IMA Fungus">
        <title>Comparative genomic study of the Penicillium genus elucidates a diverse pangenome and 15 lateral gene transfer events.</title>
        <authorList>
            <person name="Petersen C."/>
            <person name="Sorensen T."/>
            <person name="Nielsen M.R."/>
            <person name="Sondergaard T.E."/>
            <person name="Sorensen J.L."/>
            <person name="Fitzpatrick D.A."/>
            <person name="Frisvad J.C."/>
            <person name="Nielsen K.L."/>
        </authorList>
    </citation>
    <scope>NUCLEOTIDE SEQUENCE</scope>
    <source>
        <strain evidence="10">IBT 30069</strain>
    </source>
</reference>
<dbReference type="InterPro" id="IPR050930">
    <property type="entry name" value="MFS_Vesicular_Transporter"/>
</dbReference>
<dbReference type="PANTHER" id="PTHR23506:SF35">
    <property type="entry name" value="MAJOR FACILITATOR SUPERFAMILY (MFS) PROFILE DOMAIN-CONTAINING PROTEIN-RELATED"/>
    <property type="match status" value="1"/>
</dbReference>
<evidence type="ECO:0000256" key="6">
    <source>
        <dbReference type="ARBA" id="ARBA00023136"/>
    </source>
</evidence>
<comment type="similarity">
    <text evidence="2">Belongs to the major facilitator superfamily. Vesicular transporter family.</text>
</comment>
<feature type="transmembrane region" description="Helical" evidence="8">
    <location>
        <begin position="121"/>
        <end position="141"/>
    </location>
</feature>
<dbReference type="Gene3D" id="1.20.1250.20">
    <property type="entry name" value="MFS general substrate transporter like domains"/>
    <property type="match status" value="1"/>
</dbReference>
<evidence type="ECO:0000313" key="11">
    <source>
        <dbReference type="Proteomes" id="UP001149165"/>
    </source>
</evidence>